<keyword evidence="8" id="KW-0010">Activator</keyword>
<feature type="transmembrane region" description="Helical" evidence="12">
    <location>
        <begin position="531"/>
        <end position="553"/>
    </location>
</feature>
<evidence type="ECO:0000313" key="15">
    <source>
        <dbReference type="Proteomes" id="UP000834106"/>
    </source>
</evidence>
<reference evidence="14" key="1">
    <citation type="submission" date="2023-05" db="EMBL/GenBank/DDBJ databases">
        <authorList>
            <person name="Huff M."/>
        </authorList>
    </citation>
    <scope>NUCLEOTIDE SEQUENCE</scope>
</reference>
<dbReference type="Gene3D" id="2.170.150.80">
    <property type="entry name" value="NAC domain"/>
    <property type="match status" value="1"/>
</dbReference>
<dbReference type="InterPro" id="IPR003441">
    <property type="entry name" value="NAC-dom"/>
</dbReference>
<evidence type="ECO:0000256" key="9">
    <source>
        <dbReference type="ARBA" id="ARBA00023163"/>
    </source>
</evidence>
<dbReference type="AlphaFoldDB" id="A0AAD1ZMA2"/>
<evidence type="ECO:0000259" key="13">
    <source>
        <dbReference type="PROSITE" id="PS51005"/>
    </source>
</evidence>
<feature type="domain" description="NAC" evidence="13">
    <location>
        <begin position="9"/>
        <end position="159"/>
    </location>
</feature>
<protein>
    <recommendedName>
        <fullName evidence="13">NAC domain-containing protein</fullName>
    </recommendedName>
</protein>
<dbReference type="GO" id="GO:0016020">
    <property type="term" value="C:membrane"/>
    <property type="evidence" value="ECO:0007669"/>
    <property type="project" value="UniProtKB-SubCell"/>
</dbReference>
<dbReference type="PANTHER" id="PTHR31744">
    <property type="entry name" value="PROTEIN CUP-SHAPED COTYLEDON 2-RELATED"/>
    <property type="match status" value="1"/>
</dbReference>
<evidence type="ECO:0000256" key="11">
    <source>
        <dbReference type="SAM" id="MobiDB-lite"/>
    </source>
</evidence>
<evidence type="ECO:0000256" key="3">
    <source>
        <dbReference type="ARBA" id="ARBA00022692"/>
    </source>
</evidence>
<evidence type="ECO:0000256" key="2">
    <source>
        <dbReference type="ARBA" id="ARBA00004167"/>
    </source>
</evidence>
<feature type="region of interest" description="Disordered" evidence="11">
    <location>
        <begin position="165"/>
        <end position="203"/>
    </location>
</feature>
<feature type="region of interest" description="Disordered" evidence="11">
    <location>
        <begin position="492"/>
        <end position="513"/>
    </location>
</feature>
<dbReference type="InterPro" id="IPR036093">
    <property type="entry name" value="NAC_dom_sf"/>
</dbReference>
<name>A0AAD1ZMA2_9LAMI</name>
<dbReference type="PROSITE" id="PS51005">
    <property type="entry name" value="NAC"/>
    <property type="match status" value="1"/>
</dbReference>
<dbReference type="Proteomes" id="UP000834106">
    <property type="component" value="Chromosome 12"/>
</dbReference>
<keyword evidence="7 12" id="KW-0472">Membrane</keyword>
<evidence type="ECO:0000256" key="1">
    <source>
        <dbReference type="ARBA" id="ARBA00004123"/>
    </source>
</evidence>
<sequence length="555" mass="61644">MAVMPVDPLPVGYRFRPTDEELIDHYLRLKINGRGKEVNVIREIDVCKWEPWDLPDLSVIAADNEWFFFCPKDRKYQNGQRSNRATEKGYWKATGKDRNIISKKGVKIGMKKSLVFHEGRAPEGKRTIWVIHEYRAIEKSLDGSHPGQGSFVLCRLFKKTDIKQEENTESSNIDGASGLAESRPTLNSEKATSDTPTPPDCHMLGSISIPPDPELEKALGSLYPTIPESMDSKIFSPLHAQMEINFGNSYLDKTFCDNINRDDRDNPIQYGTNAADINEFLNSVLVYSDEHPYEDYAMSSELIEDINSCCKSEAMSQLQSGQFDVLQMQSDSGMETIQPDPLSQQDVTFEMTSSGQNAYSKPQVSDHFQRRMSGLTNSSHLVPNTFSSVSAGNHIPKILNTTDESGGSSNPMTTDRTGIKLRTRETSNQANAMEFISRGTASRRIRFQVKLQAGPVQCGLPQDSKDTDVSLEKELAGTEDCKATNVDTLDESKDIDSNKKNIDGQSHDSSSEDAISVSSKCAAASSVSSSVYMPMVVVATSLLIILVGVWGYFRF</sequence>
<evidence type="ECO:0000256" key="5">
    <source>
        <dbReference type="ARBA" id="ARBA00023015"/>
    </source>
</evidence>
<evidence type="ECO:0000256" key="4">
    <source>
        <dbReference type="ARBA" id="ARBA00022989"/>
    </source>
</evidence>
<evidence type="ECO:0000256" key="6">
    <source>
        <dbReference type="ARBA" id="ARBA00023125"/>
    </source>
</evidence>
<dbReference type="FunFam" id="2.170.150.80:FF:000002">
    <property type="entry name" value="Nac domain-containing protein 86"/>
    <property type="match status" value="1"/>
</dbReference>
<keyword evidence="4 12" id="KW-1133">Transmembrane helix</keyword>
<accession>A0AAD1ZMA2</accession>
<keyword evidence="3 12" id="KW-0812">Transmembrane</keyword>
<feature type="compositionally biased region" description="Basic and acidic residues" evidence="11">
    <location>
        <begin position="492"/>
        <end position="510"/>
    </location>
</feature>
<dbReference type="PANTHER" id="PTHR31744:SF216">
    <property type="entry name" value="NAC TRANSCRIPTION FACTOR"/>
    <property type="match status" value="1"/>
</dbReference>
<dbReference type="EMBL" id="OU503047">
    <property type="protein sequence ID" value="CAI9772049.1"/>
    <property type="molecule type" value="Genomic_DNA"/>
</dbReference>
<keyword evidence="9" id="KW-0804">Transcription</keyword>
<gene>
    <name evidence="14" type="ORF">FPE_LOCUS19479</name>
</gene>
<dbReference type="SUPFAM" id="SSF101941">
    <property type="entry name" value="NAC domain"/>
    <property type="match status" value="1"/>
</dbReference>
<evidence type="ECO:0000256" key="8">
    <source>
        <dbReference type="ARBA" id="ARBA00023159"/>
    </source>
</evidence>
<evidence type="ECO:0000256" key="10">
    <source>
        <dbReference type="ARBA" id="ARBA00023242"/>
    </source>
</evidence>
<evidence type="ECO:0000256" key="7">
    <source>
        <dbReference type="ARBA" id="ARBA00023136"/>
    </source>
</evidence>
<evidence type="ECO:0000256" key="12">
    <source>
        <dbReference type="SAM" id="Phobius"/>
    </source>
</evidence>
<dbReference type="GO" id="GO:0000976">
    <property type="term" value="F:transcription cis-regulatory region binding"/>
    <property type="evidence" value="ECO:0007669"/>
    <property type="project" value="UniProtKB-ARBA"/>
</dbReference>
<comment type="subcellular location">
    <subcellularLocation>
        <location evidence="2">Membrane</location>
        <topology evidence="2">Single-pass membrane protein</topology>
    </subcellularLocation>
    <subcellularLocation>
        <location evidence="1">Nucleus</location>
    </subcellularLocation>
</comment>
<keyword evidence="10" id="KW-0539">Nucleus</keyword>
<dbReference type="GO" id="GO:0006355">
    <property type="term" value="P:regulation of DNA-templated transcription"/>
    <property type="evidence" value="ECO:0007669"/>
    <property type="project" value="InterPro"/>
</dbReference>
<keyword evidence="6" id="KW-0238">DNA-binding</keyword>
<proteinExistence type="predicted"/>
<evidence type="ECO:0000313" key="14">
    <source>
        <dbReference type="EMBL" id="CAI9772049.1"/>
    </source>
</evidence>
<keyword evidence="15" id="KW-1185">Reference proteome</keyword>
<dbReference type="Pfam" id="PF02365">
    <property type="entry name" value="NAM"/>
    <property type="match status" value="1"/>
</dbReference>
<dbReference type="GO" id="GO:0005634">
    <property type="term" value="C:nucleus"/>
    <property type="evidence" value="ECO:0007669"/>
    <property type="project" value="UniProtKB-SubCell"/>
</dbReference>
<organism evidence="14 15">
    <name type="scientific">Fraxinus pennsylvanica</name>
    <dbReference type="NCBI Taxonomy" id="56036"/>
    <lineage>
        <taxon>Eukaryota</taxon>
        <taxon>Viridiplantae</taxon>
        <taxon>Streptophyta</taxon>
        <taxon>Embryophyta</taxon>
        <taxon>Tracheophyta</taxon>
        <taxon>Spermatophyta</taxon>
        <taxon>Magnoliopsida</taxon>
        <taxon>eudicotyledons</taxon>
        <taxon>Gunneridae</taxon>
        <taxon>Pentapetalae</taxon>
        <taxon>asterids</taxon>
        <taxon>lamiids</taxon>
        <taxon>Lamiales</taxon>
        <taxon>Oleaceae</taxon>
        <taxon>Oleeae</taxon>
        <taxon>Fraxinus</taxon>
    </lineage>
</organism>
<keyword evidence="5" id="KW-0805">Transcription regulation</keyword>
<feature type="compositionally biased region" description="Polar residues" evidence="11">
    <location>
        <begin position="184"/>
        <end position="195"/>
    </location>
</feature>